<dbReference type="CDD" id="cd09279">
    <property type="entry name" value="RNase_HI_like"/>
    <property type="match status" value="1"/>
</dbReference>
<comment type="caution">
    <text evidence="2">The sequence shown here is derived from an EMBL/GenBank/DDBJ whole genome shotgun (WGS) entry which is preliminary data.</text>
</comment>
<dbReference type="eggNOG" id="COG0328">
    <property type="taxonomic scope" value="Bacteria"/>
</dbReference>
<proteinExistence type="predicted"/>
<evidence type="ECO:0000313" key="3">
    <source>
        <dbReference type="Proteomes" id="UP000028700"/>
    </source>
</evidence>
<dbReference type="RefSeq" id="WP_034527678.1">
    <property type="nucleotide sequence ID" value="NZ_BBAZ01000014.1"/>
</dbReference>
<gene>
    <name evidence="2" type="ORF">LOSG293_140080</name>
</gene>
<dbReference type="AlphaFoldDB" id="A0A081BIK1"/>
<dbReference type="InterPro" id="IPR036397">
    <property type="entry name" value="RNaseH_sf"/>
</dbReference>
<protein>
    <submittedName>
        <fullName evidence="2">Ribonuclease HI</fullName>
    </submittedName>
</protein>
<dbReference type="PROSITE" id="PS50879">
    <property type="entry name" value="RNASE_H_1"/>
    <property type="match status" value="1"/>
</dbReference>
<dbReference type="SUPFAM" id="SSF53098">
    <property type="entry name" value="Ribonuclease H-like"/>
    <property type="match status" value="1"/>
</dbReference>
<dbReference type="GO" id="GO:0003676">
    <property type="term" value="F:nucleic acid binding"/>
    <property type="evidence" value="ECO:0007669"/>
    <property type="project" value="InterPro"/>
</dbReference>
<reference evidence="2" key="1">
    <citation type="journal article" date="2014" name="Genome Announc.">
        <title>Draft Genome Sequence of Lactobacillus oryzae Strain SG293T.</title>
        <authorList>
            <person name="Tanizawa Y."/>
            <person name="Fujisawa T."/>
            <person name="Mochizuki T."/>
            <person name="Kaminuma E."/>
            <person name="Nakamura Y."/>
            <person name="Tohno M."/>
        </authorList>
    </citation>
    <scope>NUCLEOTIDE SEQUENCE [LARGE SCALE GENOMIC DNA]</scope>
    <source>
        <strain evidence="2">SG293</strain>
    </source>
</reference>
<dbReference type="GO" id="GO:0004523">
    <property type="term" value="F:RNA-DNA hybrid ribonuclease activity"/>
    <property type="evidence" value="ECO:0007669"/>
    <property type="project" value="InterPro"/>
</dbReference>
<evidence type="ECO:0000259" key="1">
    <source>
        <dbReference type="PROSITE" id="PS50879"/>
    </source>
</evidence>
<dbReference type="EMBL" id="BBJM01000014">
    <property type="protein sequence ID" value="GAK47869.1"/>
    <property type="molecule type" value="Genomic_DNA"/>
</dbReference>
<name>A0A081BIK1_9LACO</name>
<evidence type="ECO:0000313" key="2">
    <source>
        <dbReference type="EMBL" id="GAK47869.1"/>
    </source>
</evidence>
<dbReference type="Gene3D" id="3.30.420.10">
    <property type="entry name" value="Ribonuclease H-like superfamily/Ribonuclease H"/>
    <property type="match status" value="1"/>
</dbReference>
<dbReference type="InterPro" id="IPR002156">
    <property type="entry name" value="RNaseH_domain"/>
</dbReference>
<accession>A0A081BIK1</accession>
<dbReference type="Proteomes" id="UP000028700">
    <property type="component" value="Unassembled WGS sequence"/>
</dbReference>
<dbReference type="InterPro" id="IPR012337">
    <property type="entry name" value="RNaseH-like_sf"/>
</dbReference>
<dbReference type="Pfam" id="PF13456">
    <property type="entry name" value="RVT_3"/>
    <property type="match status" value="1"/>
</dbReference>
<sequence length="131" mass="15002">MITLYTDAATNPKTKVSACGVLIIENNQQQQLKFSLPTGDNHESEFRAAIKGFEALIYQYMIPSEKTVRFYTDSQLLADSIQKRYAKHYQSLLDDLLGLQDQFAFVLTQWVPEKQNQGAHHLALQELHSQE</sequence>
<dbReference type="STRING" id="1291743.LOSG293_140080"/>
<keyword evidence="3" id="KW-1185">Reference proteome</keyword>
<dbReference type="OrthoDB" id="7845843at2"/>
<feature type="domain" description="RNase H type-1" evidence="1">
    <location>
        <begin position="1"/>
        <end position="128"/>
    </location>
</feature>
<organism evidence="2 3">
    <name type="scientific">Secundilactobacillus oryzae JCM 18671</name>
    <dbReference type="NCBI Taxonomy" id="1291743"/>
    <lineage>
        <taxon>Bacteria</taxon>
        <taxon>Bacillati</taxon>
        <taxon>Bacillota</taxon>
        <taxon>Bacilli</taxon>
        <taxon>Lactobacillales</taxon>
        <taxon>Lactobacillaceae</taxon>
        <taxon>Secundilactobacillus</taxon>
    </lineage>
</organism>